<keyword evidence="2" id="KW-1185">Reference proteome</keyword>
<sequence length="170" mass="19045">MILEGTSWKIGNGTKVKIYEDRWVPGTSKCKEVIPVWFASPMGIHIPVHYEVDFGSWLLHMLSIIDDEAATSIFNLVWALWKRRNEWVHNSRHDPVDSVLSKAASIRVPPSAETPNSSTVEPTQWMVPQNGVVKINIDAALGSGQYTVLTSSPRPVRLLKGQYVLFVTCC</sequence>
<accession>A0AAN9F690</accession>
<gene>
    <name evidence="1" type="ORF">RIF29_22380</name>
</gene>
<evidence type="ECO:0000313" key="1">
    <source>
        <dbReference type="EMBL" id="KAK7269646.1"/>
    </source>
</evidence>
<comment type="caution">
    <text evidence="1">The sequence shown here is derived from an EMBL/GenBank/DDBJ whole genome shotgun (WGS) entry which is preliminary data.</text>
</comment>
<protein>
    <submittedName>
        <fullName evidence="1">Uncharacterized protein</fullName>
    </submittedName>
</protein>
<organism evidence="1 2">
    <name type="scientific">Crotalaria pallida</name>
    <name type="common">Smooth rattlebox</name>
    <name type="synonym">Crotalaria striata</name>
    <dbReference type="NCBI Taxonomy" id="3830"/>
    <lineage>
        <taxon>Eukaryota</taxon>
        <taxon>Viridiplantae</taxon>
        <taxon>Streptophyta</taxon>
        <taxon>Embryophyta</taxon>
        <taxon>Tracheophyta</taxon>
        <taxon>Spermatophyta</taxon>
        <taxon>Magnoliopsida</taxon>
        <taxon>eudicotyledons</taxon>
        <taxon>Gunneridae</taxon>
        <taxon>Pentapetalae</taxon>
        <taxon>rosids</taxon>
        <taxon>fabids</taxon>
        <taxon>Fabales</taxon>
        <taxon>Fabaceae</taxon>
        <taxon>Papilionoideae</taxon>
        <taxon>50 kb inversion clade</taxon>
        <taxon>genistoids sensu lato</taxon>
        <taxon>core genistoids</taxon>
        <taxon>Crotalarieae</taxon>
        <taxon>Crotalaria</taxon>
    </lineage>
</organism>
<dbReference type="AlphaFoldDB" id="A0AAN9F690"/>
<evidence type="ECO:0000313" key="2">
    <source>
        <dbReference type="Proteomes" id="UP001372338"/>
    </source>
</evidence>
<proteinExistence type="predicted"/>
<name>A0AAN9F690_CROPI</name>
<reference evidence="1 2" key="1">
    <citation type="submission" date="2024-01" db="EMBL/GenBank/DDBJ databases">
        <title>The genomes of 5 underutilized Papilionoideae crops provide insights into root nodulation and disease resistanc.</title>
        <authorList>
            <person name="Yuan L."/>
        </authorList>
    </citation>
    <scope>NUCLEOTIDE SEQUENCE [LARGE SCALE GENOMIC DNA]</scope>
    <source>
        <strain evidence="1">ZHUSHIDOU_FW_LH</strain>
        <tissue evidence="1">Leaf</tissue>
    </source>
</reference>
<dbReference type="EMBL" id="JAYWIO010000004">
    <property type="protein sequence ID" value="KAK7269646.1"/>
    <property type="molecule type" value="Genomic_DNA"/>
</dbReference>
<dbReference type="Proteomes" id="UP001372338">
    <property type="component" value="Unassembled WGS sequence"/>
</dbReference>